<name>A0A6N7QUU8_9GAMM</name>
<evidence type="ECO:0000256" key="5">
    <source>
        <dbReference type="SAM" id="Phobius"/>
    </source>
</evidence>
<dbReference type="InterPro" id="IPR036513">
    <property type="entry name" value="STAS_dom_sf"/>
</dbReference>
<feature type="transmembrane region" description="Helical" evidence="5">
    <location>
        <begin position="190"/>
        <end position="208"/>
    </location>
</feature>
<feature type="transmembrane region" description="Helical" evidence="5">
    <location>
        <begin position="60"/>
        <end position="77"/>
    </location>
</feature>
<evidence type="ECO:0000259" key="6">
    <source>
        <dbReference type="PROSITE" id="PS50801"/>
    </source>
</evidence>
<feature type="transmembrane region" description="Helical" evidence="5">
    <location>
        <begin position="360"/>
        <end position="380"/>
    </location>
</feature>
<feature type="transmembrane region" description="Helical" evidence="5">
    <location>
        <begin position="108"/>
        <end position="127"/>
    </location>
</feature>
<evidence type="ECO:0000313" key="7">
    <source>
        <dbReference type="EMBL" id="MRH79123.1"/>
    </source>
</evidence>
<dbReference type="Proteomes" id="UP000433788">
    <property type="component" value="Unassembled WGS sequence"/>
</dbReference>
<accession>A0A6N7QUU8</accession>
<sequence length="599" mass="63627">MTADSNQRLTSVKFLPFLAWWPLVNKRCLRADLIAGLTGAIIVLPQGVAYALIAGLPPQYGLYTAIVTPIIAGLFGSSRHLVSGPTAAISIIVLSVISGVGPQSSTEFISIMLTLTLMVGIIQFALGLARMGTLVNFISHTVVVGFTAGAAVLIATSQLSHLLSLTEGGGHSFIASLIAVAKNIGATNPWSLAIGLITLCSAVLIRYWRPKWPNMLMAMLIGSAVCLLFESAQQSVTMVGAMPRGLPPPGVPDLSPGVLRDLAPGALAVAVIALIEAVSIGRAVALRSHQQINGNQEFVGQGLSNIVGSFFSCYPGSGSFTRSGANYDAGAQTPMAAIFASLILALVLLLIPGITGYLPMPAMAGIVMLIAWNLIDFHHIRQIVRASRGEMAVLVVTFASTLVLQLEFAIYVGVLVSLILQLQRTSRPLLVDLAPVPDRDERPLRNAALRDLPECPQLRILRIDGALFFGAVDRVQTELKTDVGRNRSHVLIIGNGISLIDVAGGELLAQEAQRLRAMGGGLYLCGIKPPVLEMVRRGGYLQIIGEENCFSSPKEAIKTIFTELEDDICRRCTQRIFLECANAPGAEQNFPASAKGVSS</sequence>
<dbReference type="NCBIfam" id="TIGR00815">
    <property type="entry name" value="sulP"/>
    <property type="match status" value="1"/>
</dbReference>
<feature type="transmembrane region" description="Helical" evidence="5">
    <location>
        <begin position="84"/>
        <end position="102"/>
    </location>
</feature>
<keyword evidence="8" id="KW-1185">Reference proteome</keyword>
<dbReference type="EMBL" id="WJPP01000007">
    <property type="protein sequence ID" value="MRH79123.1"/>
    <property type="molecule type" value="Genomic_DNA"/>
</dbReference>
<comment type="subcellular location">
    <subcellularLocation>
        <location evidence="1">Membrane</location>
        <topology evidence="1">Multi-pass membrane protein</topology>
    </subcellularLocation>
</comment>
<dbReference type="GO" id="GO:0016020">
    <property type="term" value="C:membrane"/>
    <property type="evidence" value="ECO:0007669"/>
    <property type="project" value="UniProtKB-SubCell"/>
</dbReference>
<dbReference type="CDD" id="cd07042">
    <property type="entry name" value="STAS_SulP_like_sulfate_transporter"/>
    <property type="match status" value="1"/>
</dbReference>
<protein>
    <submittedName>
        <fullName evidence="7">Sulfate permease</fullName>
    </submittedName>
</protein>
<dbReference type="SUPFAM" id="SSF52091">
    <property type="entry name" value="SpoIIaa-like"/>
    <property type="match status" value="1"/>
</dbReference>
<proteinExistence type="predicted"/>
<dbReference type="Pfam" id="PF00916">
    <property type="entry name" value="Sulfate_transp"/>
    <property type="match status" value="1"/>
</dbReference>
<feature type="transmembrane region" description="Helical" evidence="5">
    <location>
        <begin position="336"/>
        <end position="354"/>
    </location>
</feature>
<keyword evidence="3 5" id="KW-1133">Transmembrane helix</keyword>
<keyword evidence="4 5" id="KW-0472">Membrane</keyword>
<dbReference type="PROSITE" id="PS50801">
    <property type="entry name" value="STAS"/>
    <property type="match status" value="1"/>
</dbReference>
<keyword evidence="2 5" id="KW-0812">Transmembrane</keyword>
<gene>
    <name evidence="7" type="primary">sulP</name>
    <name evidence="7" type="ORF">GH984_10480</name>
</gene>
<reference evidence="7 8" key="1">
    <citation type="submission" date="2019-11" db="EMBL/GenBank/DDBJ databases">
        <authorList>
            <person name="Zhang X.Y."/>
        </authorList>
    </citation>
    <scope>NUCLEOTIDE SEQUENCE [LARGE SCALE GENOMIC DNA]</scope>
    <source>
        <strain evidence="7 8">C176</strain>
    </source>
</reference>
<comment type="caution">
    <text evidence="7">The sequence shown here is derived from an EMBL/GenBank/DDBJ whole genome shotgun (WGS) entry which is preliminary data.</text>
</comment>
<feature type="transmembrane region" description="Helical" evidence="5">
    <location>
        <begin position="392"/>
        <end position="420"/>
    </location>
</feature>
<feature type="transmembrane region" description="Helical" evidence="5">
    <location>
        <begin position="134"/>
        <end position="155"/>
    </location>
</feature>
<feature type="domain" description="STAS" evidence="6">
    <location>
        <begin position="448"/>
        <end position="560"/>
    </location>
</feature>
<evidence type="ECO:0000313" key="8">
    <source>
        <dbReference type="Proteomes" id="UP000433788"/>
    </source>
</evidence>
<dbReference type="Gene3D" id="3.30.750.24">
    <property type="entry name" value="STAS domain"/>
    <property type="match status" value="1"/>
</dbReference>
<feature type="transmembrane region" description="Helical" evidence="5">
    <location>
        <begin position="220"/>
        <end position="242"/>
    </location>
</feature>
<dbReference type="GO" id="GO:0055085">
    <property type="term" value="P:transmembrane transport"/>
    <property type="evidence" value="ECO:0007669"/>
    <property type="project" value="InterPro"/>
</dbReference>
<feature type="transmembrane region" description="Helical" evidence="5">
    <location>
        <begin position="262"/>
        <end position="285"/>
    </location>
</feature>
<dbReference type="Pfam" id="PF01740">
    <property type="entry name" value="STAS"/>
    <property type="match status" value="1"/>
</dbReference>
<dbReference type="RefSeq" id="WP_153720175.1">
    <property type="nucleotide sequence ID" value="NZ_WJPP01000007.1"/>
</dbReference>
<evidence type="ECO:0000256" key="3">
    <source>
        <dbReference type="ARBA" id="ARBA00022989"/>
    </source>
</evidence>
<dbReference type="AlphaFoldDB" id="A0A6N7QUU8"/>
<feature type="transmembrane region" description="Helical" evidence="5">
    <location>
        <begin position="33"/>
        <end position="54"/>
    </location>
</feature>
<dbReference type="PANTHER" id="PTHR11814">
    <property type="entry name" value="SULFATE TRANSPORTER"/>
    <property type="match status" value="1"/>
</dbReference>
<organism evidence="7 8">
    <name type="scientific">Spiribacter salilacus</name>
    <dbReference type="NCBI Taxonomy" id="2664894"/>
    <lineage>
        <taxon>Bacteria</taxon>
        <taxon>Pseudomonadati</taxon>
        <taxon>Pseudomonadota</taxon>
        <taxon>Gammaproteobacteria</taxon>
        <taxon>Chromatiales</taxon>
        <taxon>Ectothiorhodospiraceae</taxon>
        <taxon>Spiribacter</taxon>
    </lineage>
</organism>
<dbReference type="InterPro" id="IPR002645">
    <property type="entry name" value="STAS_dom"/>
</dbReference>
<dbReference type="InterPro" id="IPR011547">
    <property type="entry name" value="SLC26A/SulP_dom"/>
</dbReference>
<evidence type="ECO:0000256" key="4">
    <source>
        <dbReference type="ARBA" id="ARBA00023136"/>
    </source>
</evidence>
<dbReference type="InterPro" id="IPR001902">
    <property type="entry name" value="SLC26A/SulP_fam"/>
</dbReference>
<evidence type="ECO:0000256" key="2">
    <source>
        <dbReference type="ARBA" id="ARBA00022692"/>
    </source>
</evidence>
<evidence type="ECO:0000256" key="1">
    <source>
        <dbReference type="ARBA" id="ARBA00004141"/>
    </source>
</evidence>